<dbReference type="InterPro" id="IPR000195">
    <property type="entry name" value="Rab-GAP-TBC_dom"/>
</dbReference>
<dbReference type="Gene3D" id="1.25.40.20">
    <property type="entry name" value="Ankyrin repeat-containing domain"/>
    <property type="match status" value="1"/>
</dbReference>
<feature type="domain" description="Rab-GAP TBC" evidence="4">
    <location>
        <begin position="601"/>
        <end position="827"/>
    </location>
</feature>
<keyword evidence="2" id="KW-0040">ANK repeat</keyword>
<dbReference type="InterPro" id="IPR002110">
    <property type="entry name" value="Ankyrin_rpt"/>
</dbReference>
<evidence type="ECO:0000313" key="6">
    <source>
        <dbReference type="Proteomes" id="UP001055712"/>
    </source>
</evidence>
<dbReference type="PANTHER" id="PTHR22957">
    <property type="entry name" value="TBC1 DOMAIN FAMILY MEMBER GTPASE-ACTIVATING PROTEIN"/>
    <property type="match status" value="1"/>
</dbReference>
<protein>
    <recommendedName>
        <fullName evidence="4">Rab-GAP TBC domain-containing protein</fullName>
    </recommendedName>
</protein>
<feature type="region of interest" description="Disordered" evidence="3">
    <location>
        <begin position="305"/>
        <end position="324"/>
    </location>
</feature>
<dbReference type="Gene3D" id="1.10.8.270">
    <property type="entry name" value="putative rabgap domain of human tbc1 domain family member 14 like domains"/>
    <property type="match status" value="1"/>
</dbReference>
<dbReference type="GO" id="GO:0005737">
    <property type="term" value="C:cytoplasm"/>
    <property type="evidence" value="ECO:0007669"/>
    <property type="project" value="UniProtKB-ARBA"/>
</dbReference>
<dbReference type="Pfam" id="PF00566">
    <property type="entry name" value="RabGAP-TBC"/>
    <property type="match status" value="1"/>
</dbReference>
<accession>A0A9D4YYH4</accession>
<organism evidence="5 6">
    <name type="scientific">Chlorella vulgaris</name>
    <name type="common">Green alga</name>
    <dbReference type="NCBI Taxonomy" id="3077"/>
    <lineage>
        <taxon>Eukaryota</taxon>
        <taxon>Viridiplantae</taxon>
        <taxon>Chlorophyta</taxon>
        <taxon>core chlorophytes</taxon>
        <taxon>Trebouxiophyceae</taxon>
        <taxon>Chlorellales</taxon>
        <taxon>Chlorellaceae</taxon>
        <taxon>Chlorella clade</taxon>
        <taxon>Chlorella</taxon>
    </lineage>
</organism>
<dbReference type="InterPro" id="IPR021935">
    <property type="entry name" value="SGSM1/2_RBD"/>
</dbReference>
<dbReference type="SUPFAM" id="SSF48403">
    <property type="entry name" value="Ankyrin repeat"/>
    <property type="match status" value="1"/>
</dbReference>
<feature type="compositionally biased region" description="Low complexity" evidence="3">
    <location>
        <begin position="522"/>
        <end position="533"/>
    </location>
</feature>
<dbReference type="SUPFAM" id="SSF47923">
    <property type="entry name" value="Ypt/Rab-GAP domain of gyp1p"/>
    <property type="match status" value="2"/>
</dbReference>
<dbReference type="Gene3D" id="1.10.472.80">
    <property type="entry name" value="Ypt/Rab-GAP domain of gyp1p, domain 3"/>
    <property type="match status" value="1"/>
</dbReference>
<name>A0A9D4YYH4_CHLVU</name>
<dbReference type="PANTHER" id="PTHR22957:SF502">
    <property type="entry name" value="SMALL G PROTEIN SIGNALING MODULATOR 2-RELATED"/>
    <property type="match status" value="1"/>
</dbReference>
<dbReference type="Pfam" id="PF12068">
    <property type="entry name" value="PH_RBD"/>
    <property type="match status" value="1"/>
</dbReference>
<feature type="region of interest" description="Disordered" evidence="3">
    <location>
        <begin position="515"/>
        <end position="538"/>
    </location>
</feature>
<dbReference type="PROSITE" id="PS50086">
    <property type="entry name" value="TBC_RABGAP"/>
    <property type="match status" value="1"/>
</dbReference>
<evidence type="ECO:0000259" key="4">
    <source>
        <dbReference type="PROSITE" id="PS50086"/>
    </source>
</evidence>
<evidence type="ECO:0000256" key="2">
    <source>
        <dbReference type="PROSITE-ProRule" id="PRU00023"/>
    </source>
</evidence>
<comment type="caution">
    <text evidence="5">The sequence shown here is derived from an EMBL/GenBank/DDBJ whole genome shotgun (WGS) entry which is preliminary data.</text>
</comment>
<dbReference type="PROSITE" id="PS50088">
    <property type="entry name" value="ANK_REPEAT"/>
    <property type="match status" value="1"/>
</dbReference>
<reference evidence="5" key="2">
    <citation type="submission" date="2020-11" db="EMBL/GenBank/DDBJ databases">
        <authorList>
            <person name="Cecchin M."/>
            <person name="Marcolungo L."/>
            <person name="Rossato M."/>
            <person name="Girolomoni L."/>
            <person name="Cosentino E."/>
            <person name="Cuine S."/>
            <person name="Li-Beisson Y."/>
            <person name="Delledonne M."/>
            <person name="Ballottari M."/>
        </authorList>
    </citation>
    <scope>NUCLEOTIDE SEQUENCE</scope>
    <source>
        <strain evidence="5">211/11P</strain>
        <tissue evidence="5">Whole cell</tissue>
    </source>
</reference>
<dbReference type="Proteomes" id="UP001055712">
    <property type="component" value="Unassembled WGS sequence"/>
</dbReference>
<dbReference type="OrthoDB" id="10264062at2759"/>
<dbReference type="Gene3D" id="2.30.29.230">
    <property type="match status" value="1"/>
</dbReference>
<dbReference type="PROSITE" id="PS50297">
    <property type="entry name" value="ANK_REP_REGION"/>
    <property type="match status" value="1"/>
</dbReference>
<evidence type="ECO:0000256" key="1">
    <source>
        <dbReference type="ARBA" id="ARBA00022468"/>
    </source>
</evidence>
<gene>
    <name evidence="5" type="ORF">D9Q98_003141</name>
</gene>
<dbReference type="Pfam" id="PF12796">
    <property type="entry name" value="Ank_2"/>
    <property type="match status" value="1"/>
</dbReference>
<dbReference type="EMBL" id="SIDB01000004">
    <property type="protein sequence ID" value="KAI3433323.1"/>
    <property type="molecule type" value="Genomic_DNA"/>
</dbReference>
<dbReference type="SMART" id="SM00248">
    <property type="entry name" value="ANK"/>
    <property type="match status" value="2"/>
</dbReference>
<keyword evidence="1" id="KW-0343">GTPase activation</keyword>
<dbReference type="AlphaFoldDB" id="A0A9D4YYH4"/>
<keyword evidence="6" id="KW-1185">Reference proteome</keyword>
<evidence type="ECO:0000256" key="3">
    <source>
        <dbReference type="SAM" id="MobiDB-lite"/>
    </source>
</evidence>
<dbReference type="InterPro" id="IPR036770">
    <property type="entry name" value="Ankyrin_rpt-contain_sf"/>
</dbReference>
<reference evidence="5" key="1">
    <citation type="journal article" date="2019" name="Plant J.">
        <title>Chlorella vulgaris genome assembly and annotation reveals the molecular basis for metabolic acclimation to high light conditions.</title>
        <authorList>
            <person name="Cecchin M."/>
            <person name="Marcolungo L."/>
            <person name="Rossato M."/>
            <person name="Girolomoni L."/>
            <person name="Cosentino E."/>
            <person name="Cuine S."/>
            <person name="Li-Beisson Y."/>
            <person name="Delledonne M."/>
            <person name="Ballottari M."/>
        </authorList>
    </citation>
    <scope>NUCLEOTIDE SEQUENCE</scope>
    <source>
        <strain evidence="5">211/11P</strain>
    </source>
</reference>
<dbReference type="InterPro" id="IPR035969">
    <property type="entry name" value="Rab-GAP_TBC_sf"/>
</dbReference>
<dbReference type="SMART" id="SM00164">
    <property type="entry name" value="TBC"/>
    <property type="match status" value="1"/>
</dbReference>
<dbReference type="GO" id="GO:0005096">
    <property type="term" value="F:GTPase activator activity"/>
    <property type="evidence" value="ECO:0007669"/>
    <property type="project" value="UniProtKB-KW"/>
</dbReference>
<sequence>MPAVRHGHGLCECCAPTAAAESLGEVSFARSACAAALSGDYFRVKSLATRTPAVLNEDGCGGSSGYTPLIYAAREGHADVVALLLELGADPNASTTAGSSTALHRAAYMGHGAIVQLFLLQAAPQAAHSQHESLRRWARLKPQQPSSTLEMKGAQLRDGLLCQEQDSLPGGMSREGSTCDRRDAAAPSLVEAVKENWVGAPNRLASHPISELVANSGEEEAIPGDIEDEFEGVCAANASSDDFSDVGDDTGPADTEVVFVKEGVCVFPTPSRRQRIMGRLSLIKQYNCLFICWLPYAAGAVQQDVGSGSGSSDVPSDGGSSNGSAQGATLYAVHPIPLSDVRAIHKHTPPLGQHRITLTLATGVSLPSLYFQNGGVKAFLSCLRLHTPLLRSADDANTYLVNDTADPLQRSLCSLELADVLSGGPSGAAGSAFPACAAGSLAASQWQQGAADGDMGLRAQLSELVDRFQQLTQNARDTASSIFSASMLLGTGGLLPEPQPSMALRSAAAAAALAGGDGSGSSGSSNRSGPGAALERRRSSLEASTDLGVFELIEGGAAAVMGTAAYARPPPLSLAELNTFFDAEGRLTNLAAFKQRVHRGGVEPEARPEAWKLLLGLHAPGSTRAERQAEVERRRQAYQQLRSQWRGMSETQQARCSKWRERRTRIEKDVRRTDCSHRFFARERSQAHTMLRHVLLTYERYNQDLGYVQGMSDLASPCLFVMRSAVAEGGQLANREALGVEAEAFWCFAALMERMESNFSSDSRAMHAQLLALRSLVQLLDPPLFAHLEAHDCLSFFFCYRWLLIDFKREFAFDEVLRLWEALWAGVPGLNLFVVVAVLEHHRRRILSEVFEFDAMLKFCVELSGRLRLEPLLRDAEVLATYAGDAGRDIVATSVAALL</sequence>
<feature type="repeat" description="ANK" evidence="2">
    <location>
        <begin position="64"/>
        <end position="96"/>
    </location>
</feature>
<proteinExistence type="predicted"/>
<evidence type="ECO:0000313" key="5">
    <source>
        <dbReference type="EMBL" id="KAI3433323.1"/>
    </source>
</evidence>